<dbReference type="InterPro" id="IPR003018">
    <property type="entry name" value="GAF"/>
</dbReference>
<evidence type="ECO:0000259" key="5">
    <source>
        <dbReference type="PROSITE" id="PS50921"/>
    </source>
</evidence>
<dbReference type="Pfam" id="PF03861">
    <property type="entry name" value="ANTAR"/>
    <property type="match status" value="1"/>
</dbReference>
<reference evidence="6 7" key="1">
    <citation type="submission" date="2020-08" db="EMBL/GenBank/DDBJ databases">
        <title>The Agave Microbiome: Exploring the role of microbial communities in plant adaptations to desert environments.</title>
        <authorList>
            <person name="Partida-Martinez L.P."/>
        </authorList>
    </citation>
    <scope>NUCLEOTIDE SEQUENCE [LARGE SCALE GENOMIC DNA]</scope>
    <source>
        <strain evidence="6 7">AT2.18</strain>
    </source>
</reference>
<dbReference type="PIRSF" id="PIRSF036625">
    <property type="entry name" value="GAF_ANTAR"/>
    <property type="match status" value="1"/>
</dbReference>
<dbReference type="InterPro" id="IPR005561">
    <property type="entry name" value="ANTAR"/>
</dbReference>
<protein>
    <recommendedName>
        <fullName evidence="5">ANTAR domain-containing protein</fullName>
    </recommendedName>
</protein>
<accession>A0A839Q3B3</accession>
<organism evidence="6 7">
    <name type="scientific">Mycolicibacterium iranicum</name>
    <name type="common">Mycobacterium iranicum</name>
    <dbReference type="NCBI Taxonomy" id="912594"/>
    <lineage>
        <taxon>Bacteria</taxon>
        <taxon>Bacillati</taxon>
        <taxon>Actinomycetota</taxon>
        <taxon>Actinomycetes</taxon>
        <taxon>Mycobacteriales</taxon>
        <taxon>Mycobacteriaceae</taxon>
        <taxon>Mycolicibacterium</taxon>
    </lineage>
</organism>
<dbReference type="EMBL" id="JACHVU010000004">
    <property type="protein sequence ID" value="MBB2990768.1"/>
    <property type="molecule type" value="Genomic_DNA"/>
</dbReference>
<dbReference type="InterPro" id="IPR011006">
    <property type="entry name" value="CheY-like_superfamily"/>
</dbReference>
<dbReference type="InterPro" id="IPR036388">
    <property type="entry name" value="WH-like_DNA-bd_sf"/>
</dbReference>
<sequence length="238" mass="26263">MVDLGRETSHDSSDERQLIQDALQQLDELQRNGASDPDDGLRTLVETAVAAVPGAVYAGITLVTESEDVSSVAATHEYVDLLDAVQQEVREGPCLSAAWENHLICIEDLRSDGRWPKYRDAALARTPVRSVLSFELHTEGKSVAALNFLAETPGAFDADSIELGVVYATHTTLAWNSLRREQQFRNALASRDVIGQAKGILMERHDIDAVAAFDLLRRLSQEMNVKLADLAQQLVRKR</sequence>
<keyword evidence="4" id="KW-0804">Transcription</keyword>
<dbReference type="GO" id="GO:0016301">
    <property type="term" value="F:kinase activity"/>
    <property type="evidence" value="ECO:0007669"/>
    <property type="project" value="UniProtKB-KW"/>
</dbReference>
<proteinExistence type="predicted"/>
<name>A0A839Q3B3_MYCIR</name>
<keyword evidence="2" id="KW-0418">Kinase</keyword>
<comment type="caution">
    <text evidence="6">The sequence shown here is derived from an EMBL/GenBank/DDBJ whole genome shotgun (WGS) entry which is preliminary data.</text>
</comment>
<dbReference type="SUPFAM" id="SSF52172">
    <property type="entry name" value="CheY-like"/>
    <property type="match status" value="1"/>
</dbReference>
<dbReference type="Pfam" id="PF13185">
    <property type="entry name" value="GAF_2"/>
    <property type="match status" value="1"/>
</dbReference>
<dbReference type="AlphaFoldDB" id="A0A839Q3B3"/>
<dbReference type="GO" id="GO:0003723">
    <property type="term" value="F:RNA binding"/>
    <property type="evidence" value="ECO:0007669"/>
    <property type="project" value="InterPro"/>
</dbReference>
<dbReference type="SUPFAM" id="SSF55781">
    <property type="entry name" value="GAF domain-like"/>
    <property type="match status" value="1"/>
</dbReference>
<dbReference type="Gene3D" id="1.10.10.10">
    <property type="entry name" value="Winged helix-like DNA-binding domain superfamily/Winged helix DNA-binding domain"/>
    <property type="match status" value="1"/>
</dbReference>
<keyword evidence="3" id="KW-0805">Transcription regulation</keyword>
<keyword evidence="1" id="KW-0808">Transferase</keyword>
<evidence type="ECO:0000313" key="7">
    <source>
        <dbReference type="Proteomes" id="UP000550501"/>
    </source>
</evidence>
<evidence type="ECO:0000256" key="2">
    <source>
        <dbReference type="ARBA" id="ARBA00022777"/>
    </source>
</evidence>
<dbReference type="Gene3D" id="3.30.450.40">
    <property type="match status" value="1"/>
</dbReference>
<dbReference type="PROSITE" id="PS50921">
    <property type="entry name" value="ANTAR"/>
    <property type="match status" value="1"/>
</dbReference>
<evidence type="ECO:0000256" key="4">
    <source>
        <dbReference type="ARBA" id="ARBA00023163"/>
    </source>
</evidence>
<keyword evidence="7" id="KW-1185">Reference proteome</keyword>
<evidence type="ECO:0000313" key="6">
    <source>
        <dbReference type="EMBL" id="MBB2990768.1"/>
    </source>
</evidence>
<dbReference type="SMART" id="SM01012">
    <property type="entry name" value="ANTAR"/>
    <property type="match status" value="1"/>
</dbReference>
<dbReference type="InterPro" id="IPR012074">
    <property type="entry name" value="GAF_ANTAR"/>
</dbReference>
<evidence type="ECO:0000256" key="1">
    <source>
        <dbReference type="ARBA" id="ARBA00022679"/>
    </source>
</evidence>
<dbReference type="RefSeq" id="WP_311736118.1">
    <property type="nucleotide sequence ID" value="NZ_JACHVU010000004.1"/>
</dbReference>
<evidence type="ECO:0000256" key="3">
    <source>
        <dbReference type="ARBA" id="ARBA00023015"/>
    </source>
</evidence>
<gene>
    <name evidence="6" type="ORF">FHR72_002241</name>
</gene>
<dbReference type="Proteomes" id="UP000550501">
    <property type="component" value="Unassembled WGS sequence"/>
</dbReference>
<dbReference type="InterPro" id="IPR029016">
    <property type="entry name" value="GAF-like_dom_sf"/>
</dbReference>
<feature type="domain" description="ANTAR" evidence="5">
    <location>
        <begin position="174"/>
        <end position="235"/>
    </location>
</feature>